<dbReference type="STRING" id="1805483.A0A177EIW6"/>
<dbReference type="PANTHER" id="PTHR32194:SF10">
    <property type="entry name" value="PROTEASOME SUBUNIT BETA TYPE-3"/>
    <property type="match status" value="1"/>
</dbReference>
<dbReference type="VEuPathDB" id="MicrosporidiaDB:NEDG_00370"/>
<dbReference type="OrthoDB" id="204949at2759"/>
<dbReference type="PANTHER" id="PTHR32194">
    <property type="entry name" value="METALLOPROTEASE TLDD"/>
    <property type="match status" value="1"/>
</dbReference>
<protein>
    <submittedName>
        <fullName evidence="1">2S proteasome subunit beta 3</fullName>
    </submittedName>
</protein>
<dbReference type="Gene3D" id="3.60.20.10">
    <property type="entry name" value="Glutamine Phosphoribosylpyrophosphate, subunit 1, domain 1"/>
    <property type="match status" value="1"/>
</dbReference>
<dbReference type="AlphaFoldDB" id="A0A177EIW6"/>
<keyword evidence="2" id="KW-1185">Reference proteome</keyword>
<dbReference type="InterPro" id="IPR029055">
    <property type="entry name" value="Ntn_hydrolases_N"/>
</dbReference>
<evidence type="ECO:0000313" key="2">
    <source>
        <dbReference type="Proteomes" id="UP000185944"/>
    </source>
</evidence>
<dbReference type="InterPro" id="IPR023333">
    <property type="entry name" value="Proteasome_suB-type"/>
</dbReference>
<reference evidence="1 2" key="1">
    <citation type="submission" date="2016-02" db="EMBL/GenBank/DDBJ databases">
        <title>Discovery of a natural microsporidian pathogen with a broad tissue tropism in Caenorhabditis elegans.</title>
        <authorList>
            <person name="Luallen R.J."/>
            <person name="Reinke A.W."/>
            <person name="Tong L."/>
            <person name="Botts M.R."/>
            <person name="Felix M.-A."/>
            <person name="Troemel E.R."/>
        </authorList>
    </citation>
    <scope>NUCLEOTIDE SEQUENCE [LARGE SCALE GENOMIC DNA]</scope>
    <source>
        <strain evidence="1 2">JUm2807</strain>
    </source>
</reference>
<dbReference type="InterPro" id="IPR001353">
    <property type="entry name" value="Proteasome_sua/b"/>
</dbReference>
<dbReference type="GO" id="GO:0010499">
    <property type="term" value="P:proteasomal ubiquitin-independent protein catabolic process"/>
    <property type="evidence" value="ECO:0007669"/>
    <property type="project" value="EnsemblFungi"/>
</dbReference>
<accession>A0A177EIW6</accession>
<dbReference type="SUPFAM" id="SSF56235">
    <property type="entry name" value="N-terminal nucleophile aminohydrolases (Ntn hydrolases)"/>
    <property type="match status" value="1"/>
</dbReference>
<comment type="caution">
    <text evidence="1">The sequence shown here is derived from an EMBL/GenBank/DDBJ whole genome shotgun (WGS) entry which is preliminary data.</text>
</comment>
<dbReference type="Pfam" id="PF00227">
    <property type="entry name" value="Proteasome"/>
    <property type="match status" value="1"/>
</dbReference>
<proteinExistence type="predicted"/>
<organism evidence="1 2">
    <name type="scientific">Nematocida displodere</name>
    <dbReference type="NCBI Taxonomy" id="1805483"/>
    <lineage>
        <taxon>Eukaryota</taxon>
        <taxon>Fungi</taxon>
        <taxon>Fungi incertae sedis</taxon>
        <taxon>Microsporidia</taxon>
        <taxon>Nematocida</taxon>
    </lineage>
</organism>
<dbReference type="EMBL" id="LTDL01000014">
    <property type="protein sequence ID" value="OAG31895.1"/>
    <property type="molecule type" value="Genomic_DNA"/>
</dbReference>
<sequence length="205" mass="22913">MSSIDTLYGGSVLAMKGKNAIVIAADKRMGNNAATLHSNFSRLYLLTPRIVLGFCCFVPDCQMVFKELRKHVNMFNLNQNREIEPQEVCALLSYILYSKRFTPYYLEPLIVGFDSEGKGHIYTMDCIGCIDSPPNFAGKGTAENNLTGISEVLFKEDLEEEDLFTTTLQAFLNAVDRDALSGWGAECIILTPTKRVHREIAGRQD</sequence>
<dbReference type="GO" id="GO:0019774">
    <property type="term" value="C:proteasome core complex, beta-subunit complex"/>
    <property type="evidence" value="ECO:0007669"/>
    <property type="project" value="EnsemblFungi"/>
</dbReference>
<dbReference type="GO" id="GO:0005737">
    <property type="term" value="C:cytoplasm"/>
    <property type="evidence" value="ECO:0007669"/>
    <property type="project" value="TreeGrafter"/>
</dbReference>
<dbReference type="Proteomes" id="UP000185944">
    <property type="component" value="Unassembled WGS sequence"/>
</dbReference>
<dbReference type="GO" id="GO:0043161">
    <property type="term" value="P:proteasome-mediated ubiquitin-dependent protein catabolic process"/>
    <property type="evidence" value="ECO:0007669"/>
    <property type="project" value="EnsemblFungi"/>
</dbReference>
<gene>
    <name evidence="1" type="ORF">NEDG_00370</name>
</gene>
<keyword evidence="1" id="KW-0647">Proteasome</keyword>
<dbReference type="GeneID" id="93646720"/>
<dbReference type="RefSeq" id="XP_067545496.1">
    <property type="nucleotide sequence ID" value="XM_067687788.1"/>
</dbReference>
<evidence type="ECO:0000313" key="1">
    <source>
        <dbReference type="EMBL" id="OAG31895.1"/>
    </source>
</evidence>
<name>A0A177EIW6_9MICR</name>
<dbReference type="PROSITE" id="PS51476">
    <property type="entry name" value="PROTEASOME_BETA_2"/>
    <property type="match status" value="1"/>
</dbReference>
<dbReference type="GO" id="GO:0061133">
    <property type="term" value="F:endopeptidase activator activity"/>
    <property type="evidence" value="ECO:0007669"/>
    <property type="project" value="EnsemblFungi"/>
</dbReference>